<evidence type="ECO:0000313" key="3">
    <source>
        <dbReference type="Proteomes" id="UP000651852"/>
    </source>
</evidence>
<reference evidence="2 3" key="1">
    <citation type="submission" date="2020-08" db="EMBL/GenBank/DDBJ databases">
        <title>Putative novel bacterial strains isolated from necrotic wheat leaf tissues caused by Xanthomonas translucens.</title>
        <authorList>
            <person name="Tambong J.T."/>
        </authorList>
    </citation>
    <scope>NUCLEOTIDE SEQUENCE [LARGE SCALE GENOMIC DNA]</scope>
    <source>
        <strain evidence="2 3">DOAB 1069</strain>
    </source>
</reference>
<keyword evidence="1" id="KW-0472">Membrane</keyword>
<keyword evidence="3" id="KW-1185">Reference proteome</keyword>
<keyword evidence="1" id="KW-1133">Transmembrane helix</keyword>
<dbReference type="Proteomes" id="UP000651852">
    <property type="component" value="Unassembled WGS sequence"/>
</dbReference>
<evidence type="ECO:0000313" key="2">
    <source>
        <dbReference type="EMBL" id="MBC3952914.1"/>
    </source>
</evidence>
<name>A0ABR7B6X1_9PSED</name>
<accession>A0ABR7B6X1</accession>
<dbReference type="EMBL" id="JACONW010000190">
    <property type="protein sequence ID" value="MBC3952914.1"/>
    <property type="molecule type" value="Genomic_DNA"/>
</dbReference>
<comment type="caution">
    <text evidence="2">The sequence shown here is derived from an EMBL/GenBank/DDBJ whole genome shotgun (WGS) entry which is preliminary data.</text>
</comment>
<protein>
    <recommendedName>
        <fullName evidence="4">AcrB/AcrD/AcrF family protein</fullName>
    </recommendedName>
</protein>
<sequence>MLTLAPLFVISGAFDGKDAILPVLTMPVFVVGLLLASSSVVLPYLYRIPRQLV</sequence>
<organism evidence="2 3">
    <name type="scientific">Pseudomonas folii</name>
    <dbReference type="NCBI Taxonomy" id="2762593"/>
    <lineage>
        <taxon>Bacteria</taxon>
        <taxon>Pseudomonadati</taxon>
        <taxon>Pseudomonadota</taxon>
        <taxon>Gammaproteobacteria</taxon>
        <taxon>Pseudomonadales</taxon>
        <taxon>Pseudomonadaceae</taxon>
        <taxon>Pseudomonas</taxon>
    </lineage>
</organism>
<proteinExistence type="predicted"/>
<gene>
    <name evidence="2" type="ORF">H8S59_24360</name>
</gene>
<feature type="transmembrane region" description="Helical" evidence="1">
    <location>
        <begin position="26"/>
        <end position="46"/>
    </location>
</feature>
<evidence type="ECO:0000256" key="1">
    <source>
        <dbReference type="SAM" id="Phobius"/>
    </source>
</evidence>
<evidence type="ECO:0008006" key="4">
    <source>
        <dbReference type="Google" id="ProtNLM"/>
    </source>
</evidence>
<keyword evidence="1" id="KW-0812">Transmembrane</keyword>